<name>A0ABQ2BIN3_9SPHI</name>
<comment type="caution">
    <text evidence="1">The sequence shown here is derived from an EMBL/GenBank/DDBJ whole genome shotgun (WGS) entry which is preliminary data.</text>
</comment>
<evidence type="ECO:0000313" key="1">
    <source>
        <dbReference type="EMBL" id="GGI24875.1"/>
    </source>
</evidence>
<dbReference type="EMBL" id="BMDJ01000003">
    <property type="protein sequence ID" value="GGI24875.1"/>
    <property type="molecule type" value="Genomic_DNA"/>
</dbReference>
<organism evidence="1 2">
    <name type="scientific">Pedobacter mendelii</name>
    <dbReference type="NCBI Taxonomy" id="1908240"/>
    <lineage>
        <taxon>Bacteria</taxon>
        <taxon>Pseudomonadati</taxon>
        <taxon>Bacteroidota</taxon>
        <taxon>Sphingobacteriia</taxon>
        <taxon>Sphingobacteriales</taxon>
        <taxon>Sphingobacteriaceae</taxon>
        <taxon>Pedobacter</taxon>
    </lineage>
</organism>
<accession>A0ABQ2BIN3</accession>
<dbReference type="Proteomes" id="UP000645390">
    <property type="component" value="Unassembled WGS sequence"/>
</dbReference>
<gene>
    <name evidence="1" type="ORF">GCM10008119_14840</name>
</gene>
<proteinExistence type="predicted"/>
<sequence>MFQAFITMHCPIFSIHKQRTNNDIPFYKPKLSFIGFQLGEVAEIEAENFNFAQKLNRRTTVEFGTKPAILPN</sequence>
<reference evidence="2" key="1">
    <citation type="journal article" date="2019" name="Int. J. Syst. Evol. Microbiol.">
        <title>The Global Catalogue of Microorganisms (GCM) 10K type strain sequencing project: providing services to taxonomists for standard genome sequencing and annotation.</title>
        <authorList>
            <consortium name="The Broad Institute Genomics Platform"/>
            <consortium name="The Broad Institute Genome Sequencing Center for Infectious Disease"/>
            <person name="Wu L."/>
            <person name="Ma J."/>
        </authorList>
    </citation>
    <scope>NUCLEOTIDE SEQUENCE [LARGE SCALE GENOMIC DNA]</scope>
    <source>
        <strain evidence="2">CCM 8939</strain>
    </source>
</reference>
<keyword evidence="2" id="KW-1185">Reference proteome</keyword>
<evidence type="ECO:0000313" key="2">
    <source>
        <dbReference type="Proteomes" id="UP000645390"/>
    </source>
</evidence>
<protein>
    <submittedName>
        <fullName evidence="1">Uncharacterized protein</fullName>
    </submittedName>
</protein>